<evidence type="ECO:0000256" key="2">
    <source>
        <dbReference type="ARBA" id="ARBA00023002"/>
    </source>
</evidence>
<dbReference type="EMBL" id="BMHE01000011">
    <property type="protein sequence ID" value="GFZ79434.1"/>
    <property type="molecule type" value="Genomic_DNA"/>
</dbReference>
<dbReference type="InterPro" id="IPR016161">
    <property type="entry name" value="Ald_DH/histidinol_DH"/>
</dbReference>
<dbReference type="RefSeq" id="WP_189012156.1">
    <property type="nucleotide sequence ID" value="NZ_BMHE01000011.1"/>
</dbReference>
<comment type="similarity">
    <text evidence="1 3 5">Belongs to the aldehyde dehydrogenase family.</text>
</comment>
<dbReference type="Pfam" id="PF00171">
    <property type="entry name" value="Aldedh"/>
    <property type="match status" value="1"/>
</dbReference>
<comment type="caution">
    <text evidence="7">The sequence shown here is derived from an EMBL/GenBank/DDBJ whole genome shotgun (WGS) entry which is preliminary data.</text>
</comment>
<dbReference type="InterPro" id="IPR016163">
    <property type="entry name" value="Ald_DH_C"/>
</dbReference>
<dbReference type="InterPro" id="IPR016162">
    <property type="entry name" value="Ald_DH_N"/>
</dbReference>
<evidence type="ECO:0000256" key="5">
    <source>
        <dbReference type="RuleBase" id="RU003345"/>
    </source>
</evidence>
<accession>A0ABQ1EN61</accession>
<evidence type="ECO:0000256" key="1">
    <source>
        <dbReference type="ARBA" id="ARBA00009986"/>
    </source>
</evidence>
<keyword evidence="2 3" id="KW-0560">Oxidoreductase</keyword>
<feature type="active site" evidence="4">
    <location>
        <position position="223"/>
    </location>
</feature>
<dbReference type="PIRSF" id="PIRSF036492">
    <property type="entry name" value="ALDH"/>
    <property type="match status" value="1"/>
</dbReference>
<reference evidence="8" key="1">
    <citation type="journal article" date="2019" name="Int. J. Syst. Evol. Microbiol.">
        <title>The Global Catalogue of Microorganisms (GCM) 10K type strain sequencing project: providing services to taxonomists for standard genome sequencing and annotation.</title>
        <authorList>
            <consortium name="The Broad Institute Genomics Platform"/>
            <consortium name="The Broad Institute Genome Sequencing Center for Infectious Disease"/>
            <person name="Wu L."/>
            <person name="Ma J."/>
        </authorList>
    </citation>
    <scope>NUCLEOTIDE SEQUENCE [LARGE SCALE GENOMIC DNA]</scope>
    <source>
        <strain evidence="8">CGMCC 1.15043</strain>
    </source>
</reference>
<name>A0ABQ1EN61_9BACL</name>
<dbReference type="InterPro" id="IPR012394">
    <property type="entry name" value="Aldehyde_DH_NAD(P)"/>
</dbReference>
<evidence type="ECO:0000313" key="7">
    <source>
        <dbReference type="EMBL" id="GFZ79434.1"/>
    </source>
</evidence>
<evidence type="ECO:0000259" key="6">
    <source>
        <dbReference type="Pfam" id="PF00171"/>
    </source>
</evidence>
<evidence type="ECO:0000256" key="3">
    <source>
        <dbReference type="PIRNR" id="PIRNR036492"/>
    </source>
</evidence>
<evidence type="ECO:0000313" key="8">
    <source>
        <dbReference type="Proteomes" id="UP000615455"/>
    </source>
</evidence>
<organism evidence="7 8">
    <name type="scientific">Paenibacillus marchantiophytorum</name>
    <dbReference type="NCBI Taxonomy" id="1619310"/>
    <lineage>
        <taxon>Bacteria</taxon>
        <taxon>Bacillati</taxon>
        <taxon>Bacillota</taxon>
        <taxon>Bacilli</taxon>
        <taxon>Bacillales</taxon>
        <taxon>Paenibacillaceae</taxon>
        <taxon>Paenibacillus</taxon>
    </lineage>
</organism>
<keyword evidence="8" id="KW-1185">Reference proteome</keyword>
<dbReference type="SUPFAM" id="SSF53720">
    <property type="entry name" value="ALDH-like"/>
    <property type="match status" value="1"/>
</dbReference>
<dbReference type="Gene3D" id="3.40.605.10">
    <property type="entry name" value="Aldehyde Dehydrogenase, Chain A, domain 1"/>
    <property type="match status" value="1"/>
</dbReference>
<proteinExistence type="inferred from homology"/>
<dbReference type="CDD" id="cd07099">
    <property type="entry name" value="ALDH_DDALDH"/>
    <property type="match status" value="1"/>
</dbReference>
<dbReference type="InterPro" id="IPR015590">
    <property type="entry name" value="Aldehyde_DH_dom"/>
</dbReference>
<dbReference type="PROSITE" id="PS00687">
    <property type="entry name" value="ALDEHYDE_DEHYDR_GLU"/>
    <property type="match status" value="1"/>
</dbReference>
<sequence length="485" mass="53857">MNMPNTYEPTDEQSRLEAAMHAARRAFPIWKIQTVQERLRILAKLRQLLVRDMDEWIELLSHEAHKTPMDTLMTELYVTLEAIAYYEKRAARMLRTQRKRTPIAFVGARSYVVHEPYGVLLVITPWNFPLQLALVPVISGLIAGNAVLLKPSEKLPRVAAKLSSTLSEAGFPVGLCQVIQGGSEIVEGLIEAKPDKIFFTGGEQAGRNILQRAAAHLIPCDMELSGKDPMIVCADANIERAAAAAVWGAFLNSGQACISVERVYVHRQQYQPFLEAVLRHTRSLQQDIAGRWADVGGMTTIEAWSKVQTQLQDAVSGGAIVEIGGLTPDAEPPLFPPTVLTNVTNDMRVMREETFGPILPILAFDDVSEAIRLANDSPYGLNASIFTRYAANGRKIADQLETGNCVINDVVRNISNMHLPFGGVKQSGFGRTHGEEGLLSFCQSKSIMVKKGRHNREINWYPYKKSSFAFMKKGIRFLFGRGPRV</sequence>
<dbReference type="Proteomes" id="UP000615455">
    <property type="component" value="Unassembled WGS sequence"/>
</dbReference>
<dbReference type="Gene3D" id="3.40.309.10">
    <property type="entry name" value="Aldehyde Dehydrogenase, Chain A, domain 2"/>
    <property type="match status" value="1"/>
</dbReference>
<gene>
    <name evidence="7" type="primary">gabD2</name>
    <name evidence="7" type="ORF">GCM10008018_26130</name>
</gene>
<dbReference type="InterPro" id="IPR029510">
    <property type="entry name" value="Ald_DH_CS_GLU"/>
</dbReference>
<feature type="domain" description="Aldehyde dehydrogenase" evidence="6">
    <location>
        <begin position="12"/>
        <end position="447"/>
    </location>
</feature>
<protein>
    <recommendedName>
        <fullName evidence="3">Aldehyde dehydrogenase</fullName>
    </recommendedName>
</protein>
<evidence type="ECO:0000256" key="4">
    <source>
        <dbReference type="PROSITE-ProRule" id="PRU10007"/>
    </source>
</evidence>
<dbReference type="PANTHER" id="PTHR11699">
    <property type="entry name" value="ALDEHYDE DEHYDROGENASE-RELATED"/>
    <property type="match status" value="1"/>
</dbReference>